<dbReference type="EMBL" id="JABSTQ010010205">
    <property type="protein sequence ID" value="KAG0422593.1"/>
    <property type="molecule type" value="Genomic_DNA"/>
</dbReference>
<accession>A0AC60PNJ9</accession>
<evidence type="ECO:0000313" key="1">
    <source>
        <dbReference type="EMBL" id="KAG0422593.1"/>
    </source>
</evidence>
<gene>
    <name evidence="1" type="ORF">HPB47_001599</name>
</gene>
<dbReference type="Proteomes" id="UP000805193">
    <property type="component" value="Unassembled WGS sequence"/>
</dbReference>
<keyword evidence="2" id="KW-1185">Reference proteome</keyword>
<proteinExistence type="predicted"/>
<organism evidence="1 2">
    <name type="scientific">Ixodes persulcatus</name>
    <name type="common">Taiga tick</name>
    <dbReference type="NCBI Taxonomy" id="34615"/>
    <lineage>
        <taxon>Eukaryota</taxon>
        <taxon>Metazoa</taxon>
        <taxon>Ecdysozoa</taxon>
        <taxon>Arthropoda</taxon>
        <taxon>Chelicerata</taxon>
        <taxon>Arachnida</taxon>
        <taxon>Acari</taxon>
        <taxon>Parasitiformes</taxon>
        <taxon>Ixodida</taxon>
        <taxon>Ixodoidea</taxon>
        <taxon>Ixodidae</taxon>
        <taxon>Ixodinae</taxon>
        <taxon>Ixodes</taxon>
    </lineage>
</organism>
<comment type="caution">
    <text evidence="1">The sequence shown here is derived from an EMBL/GenBank/DDBJ whole genome shotgun (WGS) entry which is preliminary data.</text>
</comment>
<name>A0AC60PNJ9_IXOPE</name>
<evidence type="ECO:0000313" key="2">
    <source>
        <dbReference type="Proteomes" id="UP000805193"/>
    </source>
</evidence>
<reference evidence="1 2" key="1">
    <citation type="journal article" date="2020" name="Cell">
        <title>Large-Scale Comparative Analyses of Tick Genomes Elucidate Their Genetic Diversity and Vector Capacities.</title>
        <authorList>
            <consortium name="Tick Genome and Microbiome Consortium (TIGMIC)"/>
            <person name="Jia N."/>
            <person name="Wang J."/>
            <person name="Shi W."/>
            <person name="Du L."/>
            <person name="Sun Y."/>
            <person name="Zhan W."/>
            <person name="Jiang J.F."/>
            <person name="Wang Q."/>
            <person name="Zhang B."/>
            <person name="Ji P."/>
            <person name="Bell-Sakyi L."/>
            <person name="Cui X.M."/>
            <person name="Yuan T.T."/>
            <person name="Jiang B.G."/>
            <person name="Yang W.F."/>
            <person name="Lam T.T."/>
            <person name="Chang Q.C."/>
            <person name="Ding S.J."/>
            <person name="Wang X.J."/>
            <person name="Zhu J.G."/>
            <person name="Ruan X.D."/>
            <person name="Zhao L."/>
            <person name="Wei J.T."/>
            <person name="Ye R.Z."/>
            <person name="Que T.C."/>
            <person name="Du C.H."/>
            <person name="Zhou Y.H."/>
            <person name="Cheng J.X."/>
            <person name="Dai P.F."/>
            <person name="Guo W.B."/>
            <person name="Han X.H."/>
            <person name="Huang E.J."/>
            <person name="Li L.F."/>
            <person name="Wei W."/>
            <person name="Gao Y.C."/>
            <person name="Liu J.Z."/>
            <person name="Shao H.Z."/>
            <person name="Wang X."/>
            <person name="Wang C.C."/>
            <person name="Yang T.C."/>
            <person name="Huo Q.B."/>
            <person name="Li W."/>
            <person name="Chen H.Y."/>
            <person name="Chen S.E."/>
            <person name="Zhou L.G."/>
            <person name="Ni X.B."/>
            <person name="Tian J.H."/>
            <person name="Sheng Y."/>
            <person name="Liu T."/>
            <person name="Pan Y.S."/>
            <person name="Xia L.Y."/>
            <person name="Li J."/>
            <person name="Zhao F."/>
            <person name="Cao W.C."/>
        </authorList>
    </citation>
    <scope>NUCLEOTIDE SEQUENCE [LARGE SCALE GENOMIC DNA]</scope>
    <source>
        <strain evidence="1">Iper-2018</strain>
    </source>
</reference>
<protein>
    <submittedName>
        <fullName evidence="1">Uncharacterized protein</fullName>
    </submittedName>
</protein>
<sequence>MLRLGVYADKHHQSFAPSNIIHHVEMRLGELALEVLDGCGGPRSPPRPSPLASASPKKASSSLLASCAAGLAAGGKGHHHRGEEGWKEVVRRSKKVTVPSSAISRVIGRCGCNINAIREASGAHIEVEKHKGQGERTILIRGSAEATKQAQLLITGLVQEPDRDLSDIMAQHGVTVGPKAPPEVPQQQQQAPPTGGRAAASGAAVAAAPCLPASAPSASQLASSVLVSGGGGKPGRQASSAKVASAKAAAPAPSLPPFGQTRPAPRPGIPTLSGGAQTSSSGGPPFALGTSGWGSAAPAKPLPGAAPASSATAPTTATTQATSAAVNGTAAAAASYTQAVISPAKRAEGRAASADPRQSSSPSSGGSPSPTLSAPAPAQGGASPGAPSGAPLGLAQTFSPFNNVFSKETQPSVWGQREASKPNFASVAASGVCGPPGGPQAPGPDQPVVDAAKAPGYRGNLHVTPPNYGPIGSGPRSAPCTPPIGAPASPPQQHQQQQQEYYEGSQHAAVSPSSRMVFAPSPHYGLGPPEMGGPPQAAPSAIQSTLNPNAPDFSSRSAAPPVMMAPPPHHLGSHQALRAPPFAPQDFLQQQGLGAHQGHPAVFPLQMMSHLQQQYSGLVAPVGQLPKGDRTPLGIRLTDDGSPSSLSPQQGGLSPTVGSSHPGDDRKLPRPIGTERAQKKNVPLGAPSYPPPNAATGIWSYPNTSIFRLLCDGVEDLSAFTWAFAIFFRVAFTACAGSAVSSELSPMAAWVQYQHAAGAQGDGLPQLLHNRFAEGPSENALEHSYHQQQQQLGSGLGGCPPFLNGFPTVANHLLGGGAQLFPPAARVAAEAPHQEAPWSPHKLMADPMAHHHHHHHPGRVQPHHPQQPQHHQPQHHPHVAAKLGKLVETAHLETIGKRFSHSLGDKMSDCICRCSGLDVHLHDPPFSAEVVPRVGGLSWVE</sequence>